<evidence type="ECO:0000259" key="1">
    <source>
        <dbReference type="PROSITE" id="PS50887"/>
    </source>
</evidence>
<dbReference type="CDD" id="cd01949">
    <property type="entry name" value="GGDEF"/>
    <property type="match status" value="1"/>
</dbReference>
<dbReference type="AlphaFoldDB" id="A0A926HYI2"/>
<dbReference type="NCBIfam" id="TIGR00254">
    <property type="entry name" value="GGDEF"/>
    <property type="match status" value="1"/>
</dbReference>
<name>A0A926HYI2_9FIRM</name>
<dbReference type="PANTHER" id="PTHR44757:SF2">
    <property type="entry name" value="BIOFILM ARCHITECTURE MAINTENANCE PROTEIN MBAA"/>
    <property type="match status" value="1"/>
</dbReference>
<sequence length="228" mass="25735">MFDSVLEADLTENKMLRVEAADLVEKLHGATGAPFTETVSTFAENYVHPNAKAQLIARYDLEHLKDSFARGADEFSHNEYVHLGGQGFCWVQFTSRIYHSRISNTLRITTFLRNIDYEIRRRQALVKKAAADVLTGLPNRESVSGSVRACLAEKNSGRHAMLFIDLDCFKFVNDNWGHNYGDKVLIETAEKLRKLFSGGEIYGRLGGDEFLVFLKDVPSRQAVEQTAQ</sequence>
<keyword evidence="3" id="KW-1185">Reference proteome</keyword>
<organism evidence="2 3">
    <name type="scientific">Congzhengia minquanensis</name>
    <dbReference type="NCBI Taxonomy" id="2763657"/>
    <lineage>
        <taxon>Bacteria</taxon>
        <taxon>Bacillati</taxon>
        <taxon>Bacillota</taxon>
        <taxon>Clostridia</taxon>
        <taxon>Eubacteriales</taxon>
        <taxon>Oscillospiraceae</taxon>
        <taxon>Congzhengia</taxon>
    </lineage>
</organism>
<protein>
    <submittedName>
        <fullName evidence="2">GGDEF domain-containing protein</fullName>
    </submittedName>
</protein>
<accession>A0A926HYI2</accession>
<dbReference type="EMBL" id="JACRSU010000001">
    <property type="protein sequence ID" value="MBC8539826.1"/>
    <property type="molecule type" value="Genomic_DNA"/>
</dbReference>
<comment type="caution">
    <text evidence="2">The sequence shown here is derived from an EMBL/GenBank/DDBJ whole genome shotgun (WGS) entry which is preliminary data.</text>
</comment>
<evidence type="ECO:0000313" key="3">
    <source>
        <dbReference type="Proteomes" id="UP000611762"/>
    </source>
</evidence>
<dbReference type="SMART" id="SM00267">
    <property type="entry name" value="GGDEF"/>
    <property type="match status" value="1"/>
</dbReference>
<dbReference type="InterPro" id="IPR052155">
    <property type="entry name" value="Biofilm_reg_signaling"/>
</dbReference>
<dbReference type="InterPro" id="IPR043128">
    <property type="entry name" value="Rev_trsase/Diguanyl_cyclase"/>
</dbReference>
<dbReference type="Proteomes" id="UP000611762">
    <property type="component" value="Unassembled WGS sequence"/>
</dbReference>
<dbReference type="PANTHER" id="PTHR44757">
    <property type="entry name" value="DIGUANYLATE CYCLASE DGCP"/>
    <property type="match status" value="1"/>
</dbReference>
<proteinExistence type="predicted"/>
<dbReference type="PROSITE" id="PS50887">
    <property type="entry name" value="GGDEF"/>
    <property type="match status" value="1"/>
</dbReference>
<feature type="domain" description="GGDEF" evidence="1">
    <location>
        <begin position="157"/>
        <end position="228"/>
    </location>
</feature>
<evidence type="ECO:0000313" key="2">
    <source>
        <dbReference type="EMBL" id="MBC8539826.1"/>
    </source>
</evidence>
<dbReference type="Gene3D" id="3.30.70.270">
    <property type="match status" value="1"/>
</dbReference>
<reference evidence="2" key="1">
    <citation type="submission" date="2020-08" db="EMBL/GenBank/DDBJ databases">
        <title>Genome public.</title>
        <authorList>
            <person name="Liu C."/>
            <person name="Sun Q."/>
        </authorList>
    </citation>
    <scope>NUCLEOTIDE SEQUENCE</scope>
    <source>
        <strain evidence="2">H8</strain>
    </source>
</reference>
<dbReference type="SUPFAM" id="SSF55073">
    <property type="entry name" value="Nucleotide cyclase"/>
    <property type="match status" value="1"/>
</dbReference>
<dbReference type="Pfam" id="PF00990">
    <property type="entry name" value="GGDEF"/>
    <property type="match status" value="1"/>
</dbReference>
<dbReference type="InterPro" id="IPR029787">
    <property type="entry name" value="Nucleotide_cyclase"/>
</dbReference>
<dbReference type="InterPro" id="IPR000160">
    <property type="entry name" value="GGDEF_dom"/>
</dbReference>
<gene>
    <name evidence="2" type="ORF">H8698_02410</name>
</gene>